<feature type="chain" id="PRO_5040449090" description="Fruit-body specific protein a" evidence="2">
    <location>
        <begin position="20"/>
        <end position="504"/>
    </location>
</feature>
<reference evidence="3" key="1">
    <citation type="submission" date="2020-11" db="EMBL/GenBank/DDBJ databases">
        <authorList>
            <consortium name="DOE Joint Genome Institute"/>
            <person name="Ahrendt S."/>
            <person name="Riley R."/>
            <person name="Andreopoulos W."/>
            <person name="Labutti K."/>
            <person name="Pangilinan J."/>
            <person name="Ruiz-Duenas F.J."/>
            <person name="Barrasa J.M."/>
            <person name="Sanchez-Garcia M."/>
            <person name="Camarero S."/>
            <person name="Miyauchi S."/>
            <person name="Serrano A."/>
            <person name="Linde D."/>
            <person name="Babiker R."/>
            <person name="Drula E."/>
            <person name="Ayuso-Fernandez I."/>
            <person name="Pacheco R."/>
            <person name="Padilla G."/>
            <person name="Ferreira P."/>
            <person name="Barriuso J."/>
            <person name="Kellner H."/>
            <person name="Castanera R."/>
            <person name="Alfaro M."/>
            <person name="Ramirez L."/>
            <person name="Pisabarro A.G."/>
            <person name="Kuo A."/>
            <person name="Tritt A."/>
            <person name="Lipzen A."/>
            <person name="He G."/>
            <person name="Yan M."/>
            <person name="Ng V."/>
            <person name="Cullen D."/>
            <person name="Martin F."/>
            <person name="Rosso M.-N."/>
            <person name="Henrissat B."/>
            <person name="Hibbett D."/>
            <person name="Martinez A.T."/>
            <person name="Grigoriev I.V."/>
        </authorList>
    </citation>
    <scope>NUCLEOTIDE SEQUENCE</scope>
    <source>
        <strain evidence="3">CBS 247.69</strain>
    </source>
</reference>
<dbReference type="EMBL" id="MU150236">
    <property type="protein sequence ID" value="KAF9467605.1"/>
    <property type="molecule type" value="Genomic_DNA"/>
</dbReference>
<evidence type="ECO:0000256" key="2">
    <source>
        <dbReference type="SAM" id="SignalP"/>
    </source>
</evidence>
<comment type="caution">
    <text evidence="3">The sequence shown here is derived from an EMBL/GenBank/DDBJ whole genome shotgun (WGS) entry which is preliminary data.</text>
</comment>
<proteinExistence type="predicted"/>
<feature type="signal peptide" evidence="2">
    <location>
        <begin position="1"/>
        <end position="19"/>
    </location>
</feature>
<dbReference type="PANTHER" id="PTHR36578:SF1">
    <property type="entry name" value="APPLE DOMAIN-CONTAINING PROTEIN"/>
    <property type="match status" value="1"/>
</dbReference>
<name>A0A9P6CMS5_9AGAR</name>
<dbReference type="Proteomes" id="UP000807353">
    <property type="component" value="Unassembled WGS sequence"/>
</dbReference>
<evidence type="ECO:0000256" key="1">
    <source>
        <dbReference type="SAM" id="MobiDB-lite"/>
    </source>
</evidence>
<organism evidence="3 4">
    <name type="scientific">Collybia nuda</name>
    <dbReference type="NCBI Taxonomy" id="64659"/>
    <lineage>
        <taxon>Eukaryota</taxon>
        <taxon>Fungi</taxon>
        <taxon>Dikarya</taxon>
        <taxon>Basidiomycota</taxon>
        <taxon>Agaricomycotina</taxon>
        <taxon>Agaricomycetes</taxon>
        <taxon>Agaricomycetidae</taxon>
        <taxon>Agaricales</taxon>
        <taxon>Tricholomatineae</taxon>
        <taxon>Clitocybaceae</taxon>
        <taxon>Collybia</taxon>
    </lineage>
</organism>
<evidence type="ECO:0000313" key="3">
    <source>
        <dbReference type="EMBL" id="KAF9467605.1"/>
    </source>
</evidence>
<evidence type="ECO:0000313" key="4">
    <source>
        <dbReference type="Proteomes" id="UP000807353"/>
    </source>
</evidence>
<sequence length="504" mass="53572">MLTCSKLLGLAVLASAAAAAPGGNESFTLVTPATPGASLQSYRTSNKLDPASSRTDSQKIISTVKLVDQKRGANDRSPPGLPAPKTFTTAVDGKLTPSNFSSNWESSSDSNSTLFKRAHSTYDQVFAGTGTGPNDRDGSIMGTAYLTYTVVSNATYNVDACLDFCDRVPGCVFANLYYEFNNELLDFVFSEKSNLKCAVYADIHTAAEKTNRGGQQSEAPPAGLTYIKHSSGYAARSLSNPPVPNGYEISFGPLDGANNAPGYMGFAFLDRYDVSACAALCNTRGVDRVGGACQFFNIWRAVVNGNPTTYTCSMYYIPAGADTAVNYGQGDLKVTYSRGYHRRDALSDGGFEGYTGCSDFCFTESYSSWIGTSPSGGFQDATIFFHSAYAHSGHSVGLLGSASAADELPGTLTPAGRINTEAGVKYTIMAFLASDFSGPGLEDESFVEVVWNGAVVKTVRAGYSPWTYYSVDVTAIGGDTVAFRGGKAPAWTFIDDIHIFRTNV</sequence>
<dbReference type="AlphaFoldDB" id="A0A9P6CMS5"/>
<feature type="region of interest" description="Disordered" evidence="1">
    <location>
        <begin position="69"/>
        <end position="88"/>
    </location>
</feature>
<keyword evidence="2" id="KW-0732">Signal</keyword>
<evidence type="ECO:0008006" key="5">
    <source>
        <dbReference type="Google" id="ProtNLM"/>
    </source>
</evidence>
<protein>
    <recommendedName>
        <fullName evidence="5">Fruit-body specific protein a</fullName>
    </recommendedName>
</protein>
<dbReference type="OrthoDB" id="271448at2759"/>
<gene>
    <name evidence="3" type="ORF">BDZ94DRAFT_969039</name>
</gene>
<accession>A0A9P6CMS5</accession>
<keyword evidence="4" id="KW-1185">Reference proteome</keyword>
<dbReference type="PANTHER" id="PTHR36578">
    <property type="entry name" value="CHROMOSOME 15, WHOLE GENOME SHOTGUN SEQUENCE"/>
    <property type="match status" value="1"/>
</dbReference>